<dbReference type="InterPro" id="IPR036691">
    <property type="entry name" value="Endo/exonu/phosph_ase_sf"/>
</dbReference>
<gene>
    <name evidence="10" type="ORF">B7R25_15785</name>
</gene>
<dbReference type="SUPFAM" id="SSF56219">
    <property type="entry name" value="DNase I-like"/>
    <property type="match status" value="1"/>
</dbReference>
<evidence type="ECO:0000256" key="1">
    <source>
        <dbReference type="ARBA" id="ARBA00001936"/>
    </source>
</evidence>
<evidence type="ECO:0000256" key="5">
    <source>
        <dbReference type="ARBA" id="ARBA00022763"/>
    </source>
</evidence>
<sequence>MTESPLVGRVEAPDLHLISFNVRRRMPAIGPRTADRWAQRSPALAALLALERPHLIGAQEVLPDQDRFIRTALGSDFSRVGRGRETNGQGEGCPIYYDRTRLQLLDWVQQALSDTPEVPGSRSWGNLTPRILVRAEFRDRATGIRLLAINTHFDHLSRRSRVTAAHTIRQLVVGQALPAVVTGDLNSGEDTAPLTELFAGGGVVDAWGAARTRLTAEWGTFPNYREPRRDRKRIDWIAVSPTVEVERIGINTERPGGVWASDHLPVQAVLRMPTAP</sequence>
<evidence type="ECO:0000256" key="8">
    <source>
        <dbReference type="ARBA" id="ARBA00023204"/>
    </source>
</evidence>
<evidence type="ECO:0000313" key="10">
    <source>
        <dbReference type="EMBL" id="RFA25010.1"/>
    </source>
</evidence>
<dbReference type="OrthoDB" id="9793162at2"/>
<dbReference type="GO" id="GO:0016787">
    <property type="term" value="F:hydrolase activity"/>
    <property type="evidence" value="ECO:0007669"/>
    <property type="project" value="UniProtKB-KW"/>
</dbReference>
<evidence type="ECO:0000256" key="3">
    <source>
        <dbReference type="ARBA" id="ARBA00022722"/>
    </source>
</evidence>
<reference evidence="10 11" key="1">
    <citation type="submission" date="2017-04" db="EMBL/GenBank/DDBJ databases">
        <title>Comparative genome analysis of Subtercola boreus.</title>
        <authorList>
            <person name="Cho Y.-J."/>
            <person name="Cho A."/>
            <person name="Kim O.-S."/>
            <person name="Lee J.-I."/>
        </authorList>
    </citation>
    <scope>NUCLEOTIDE SEQUENCE [LARGE SCALE GENOMIC DNA]</scope>
    <source>
        <strain evidence="10 11">P28004</strain>
    </source>
</reference>
<dbReference type="Proteomes" id="UP000257080">
    <property type="component" value="Unassembled WGS sequence"/>
</dbReference>
<keyword evidence="8" id="KW-0234">DNA repair</keyword>
<dbReference type="RefSeq" id="WP_116419908.1">
    <property type="nucleotide sequence ID" value="NZ_NBXC01000030.1"/>
</dbReference>
<dbReference type="AlphaFoldDB" id="A0A3E0W784"/>
<evidence type="ECO:0000256" key="7">
    <source>
        <dbReference type="ARBA" id="ARBA00022842"/>
    </source>
</evidence>
<comment type="caution">
    <text evidence="10">The sequence shown here is derived from an EMBL/GenBank/DDBJ whole genome shotgun (WGS) entry which is preliminary data.</text>
</comment>
<dbReference type="PANTHER" id="PTHR15822:SF4">
    <property type="entry name" value="TYROSYL-DNA PHOSPHODIESTERASE 2"/>
    <property type="match status" value="1"/>
</dbReference>
<dbReference type="InterPro" id="IPR005135">
    <property type="entry name" value="Endo/exonuclease/phosphatase"/>
</dbReference>
<dbReference type="InterPro" id="IPR051547">
    <property type="entry name" value="TDP2-like"/>
</dbReference>
<dbReference type="Pfam" id="PF03372">
    <property type="entry name" value="Exo_endo_phos"/>
    <property type="match status" value="1"/>
</dbReference>
<name>A0A3E0W784_9MICO</name>
<dbReference type="GO" id="GO:0004518">
    <property type="term" value="F:nuclease activity"/>
    <property type="evidence" value="ECO:0007669"/>
    <property type="project" value="UniProtKB-KW"/>
</dbReference>
<keyword evidence="5" id="KW-0227">DNA damage</keyword>
<evidence type="ECO:0000256" key="6">
    <source>
        <dbReference type="ARBA" id="ARBA00022801"/>
    </source>
</evidence>
<organism evidence="10 11">
    <name type="scientific">Subtercola boreus</name>
    <dbReference type="NCBI Taxonomy" id="120213"/>
    <lineage>
        <taxon>Bacteria</taxon>
        <taxon>Bacillati</taxon>
        <taxon>Actinomycetota</taxon>
        <taxon>Actinomycetes</taxon>
        <taxon>Micrococcales</taxon>
        <taxon>Microbacteriaceae</taxon>
        <taxon>Subtercola</taxon>
    </lineage>
</organism>
<evidence type="ECO:0000256" key="4">
    <source>
        <dbReference type="ARBA" id="ARBA00022723"/>
    </source>
</evidence>
<feature type="domain" description="Endonuclease/exonuclease/phosphatase" evidence="9">
    <location>
        <begin position="18"/>
        <end position="263"/>
    </location>
</feature>
<comment type="cofactor">
    <cofactor evidence="1">
        <name>Mn(2+)</name>
        <dbReference type="ChEBI" id="CHEBI:29035"/>
    </cofactor>
</comment>
<dbReference type="EMBL" id="NBXE01000035">
    <property type="protein sequence ID" value="RFA25010.1"/>
    <property type="molecule type" value="Genomic_DNA"/>
</dbReference>
<evidence type="ECO:0000259" key="9">
    <source>
        <dbReference type="Pfam" id="PF03372"/>
    </source>
</evidence>
<dbReference type="GO" id="GO:0006281">
    <property type="term" value="P:DNA repair"/>
    <property type="evidence" value="ECO:0007669"/>
    <property type="project" value="UniProtKB-KW"/>
</dbReference>
<keyword evidence="3" id="KW-0540">Nuclease</keyword>
<accession>A0A3E0W784</accession>
<keyword evidence="6 10" id="KW-0378">Hydrolase</keyword>
<dbReference type="GO" id="GO:0046872">
    <property type="term" value="F:metal ion binding"/>
    <property type="evidence" value="ECO:0007669"/>
    <property type="project" value="UniProtKB-KW"/>
</dbReference>
<evidence type="ECO:0000313" key="11">
    <source>
        <dbReference type="Proteomes" id="UP000257080"/>
    </source>
</evidence>
<evidence type="ECO:0000256" key="2">
    <source>
        <dbReference type="ARBA" id="ARBA00001946"/>
    </source>
</evidence>
<dbReference type="CDD" id="cd09083">
    <property type="entry name" value="EEP-1"/>
    <property type="match status" value="1"/>
</dbReference>
<keyword evidence="7" id="KW-0460">Magnesium</keyword>
<proteinExistence type="predicted"/>
<dbReference type="PANTHER" id="PTHR15822">
    <property type="entry name" value="TRAF AND TNF RECEPTOR-ASSOCIATED PROTEIN"/>
    <property type="match status" value="1"/>
</dbReference>
<keyword evidence="4" id="KW-0479">Metal-binding</keyword>
<protein>
    <submittedName>
        <fullName evidence="10">Hydrolase</fullName>
    </submittedName>
</protein>
<dbReference type="Gene3D" id="3.60.10.10">
    <property type="entry name" value="Endonuclease/exonuclease/phosphatase"/>
    <property type="match status" value="1"/>
</dbReference>
<comment type="cofactor">
    <cofactor evidence="2">
        <name>Mg(2+)</name>
        <dbReference type="ChEBI" id="CHEBI:18420"/>
    </cofactor>
</comment>